<feature type="domain" description="N-acetyltransferase" evidence="1">
    <location>
        <begin position="138"/>
        <end position="262"/>
    </location>
</feature>
<dbReference type="InterPro" id="IPR016181">
    <property type="entry name" value="Acyl_CoA_acyltransferase"/>
</dbReference>
<dbReference type="EMBL" id="BMNK01000026">
    <property type="protein sequence ID" value="GGP17787.1"/>
    <property type="molecule type" value="Genomic_DNA"/>
</dbReference>
<proteinExistence type="predicted"/>
<evidence type="ECO:0000313" key="3">
    <source>
        <dbReference type="Proteomes" id="UP000660745"/>
    </source>
</evidence>
<dbReference type="InterPro" id="IPR027365">
    <property type="entry name" value="GNAT_acetyltra_YdfB-like"/>
</dbReference>
<dbReference type="AlphaFoldDB" id="A0A918AEM8"/>
<dbReference type="Proteomes" id="UP000660745">
    <property type="component" value="Unassembled WGS sequence"/>
</dbReference>
<dbReference type="InterPro" id="IPR000182">
    <property type="entry name" value="GNAT_dom"/>
</dbReference>
<reference evidence="2" key="1">
    <citation type="journal article" date="2014" name="Int. J. Syst. Evol. Microbiol.">
        <title>Complete genome sequence of Corynebacterium casei LMG S-19264T (=DSM 44701T), isolated from a smear-ripened cheese.</title>
        <authorList>
            <consortium name="US DOE Joint Genome Institute (JGI-PGF)"/>
            <person name="Walter F."/>
            <person name="Albersmeier A."/>
            <person name="Kalinowski J."/>
            <person name="Ruckert C."/>
        </authorList>
    </citation>
    <scope>NUCLEOTIDE SEQUENCE</scope>
    <source>
        <strain evidence="2">CGMCC 4.7430</strain>
    </source>
</reference>
<dbReference type="PROSITE" id="PS51186">
    <property type="entry name" value="GNAT"/>
    <property type="match status" value="1"/>
</dbReference>
<organism evidence="2 3">
    <name type="scientific">Nonomuraea glycinis</name>
    <dbReference type="NCBI Taxonomy" id="2047744"/>
    <lineage>
        <taxon>Bacteria</taxon>
        <taxon>Bacillati</taxon>
        <taxon>Actinomycetota</taxon>
        <taxon>Actinomycetes</taxon>
        <taxon>Streptosporangiales</taxon>
        <taxon>Streptosporangiaceae</taxon>
        <taxon>Nonomuraea</taxon>
    </lineage>
</organism>
<evidence type="ECO:0000313" key="2">
    <source>
        <dbReference type="EMBL" id="GGP17787.1"/>
    </source>
</evidence>
<gene>
    <name evidence="2" type="ORF">GCM10012278_87560</name>
</gene>
<evidence type="ECO:0000259" key="1">
    <source>
        <dbReference type="PROSITE" id="PS51186"/>
    </source>
</evidence>
<dbReference type="Gene3D" id="3.40.630.30">
    <property type="match status" value="1"/>
</dbReference>
<accession>A0A918AEM8</accession>
<protein>
    <recommendedName>
        <fullName evidence="1">N-acetyltransferase domain-containing protein</fullName>
    </recommendedName>
</protein>
<dbReference type="RefSeq" id="WP_225278220.1">
    <property type="nucleotide sequence ID" value="NZ_BMNK01000026.1"/>
</dbReference>
<reference evidence="2" key="2">
    <citation type="submission" date="2020-09" db="EMBL/GenBank/DDBJ databases">
        <authorList>
            <person name="Sun Q."/>
            <person name="Zhou Y."/>
        </authorList>
    </citation>
    <scope>NUCLEOTIDE SEQUENCE</scope>
    <source>
        <strain evidence="2">CGMCC 4.7430</strain>
    </source>
</reference>
<comment type="caution">
    <text evidence="2">The sequence shown here is derived from an EMBL/GenBank/DDBJ whole genome shotgun (WGS) entry which is preliminary data.</text>
</comment>
<name>A0A918AEM8_9ACTN</name>
<dbReference type="GO" id="GO:0016747">
    <property type="term" value="F:acyltransferase activity, transferring groups other than amino-acyl groups"/>
    <property type="evidence" value="ECO:0007669"/>
    <property type="project" value="InterPro"/>
</dbReference>
<keyword evidence="3" id="KW-1185">Reference proteome</keyword>
<dbReference type="Pfam" id="PF12746">
    <property type="entry name" value="GNAT_acetyltran"/>
    <property type="match status" value="1"/>
</dbReference>
<dbReference type="SUPFAM" id="SSF55729">
    <property type="entry name" value="Acyl-CoA N-acyltransferases (Nat)"/>
    <property type="match status" value="1"/>
</dbReference>
<sequence>MLLDRARRLWVDLAQVPGGFPEPGQARVVVSPESRLCPDGWAGVVAIGGAVLATVPDEDSAAPLRAALTGLGDHGLGDHGGAPPGLTGSEGRDGAPRWLIGLGDLWGLPRALAVEDVLGPASLAYVDAAGFVAVHGGAAVERLPSGDVRVRELLDASDPAEAGESGLREIVSDAFVVREGLEVVAVAGYRPWLDTAAHVSVLTAAGRRGEGLAKVVASAAVADALERGLLPQWRARPEASRRVARALGFDEVGGQVSVKLRG</sequence>